<feature type="transmembrane region" description="Helical" evidence="2">
    <location>
        <begin position="91"/>
        <end position="110"/>
    </location>
</feature>
<keyword evidence="2" id="KW-0812">Transmembrane</keyword>
<dbReference type="STRING" id="1715693.PH7735_01641"/>
<feature type="compositionally biased region" description="Polar residues" evidence="1">
    <location>
        <begin position="1"/>
        <end position="11"/>
    </location>
</feature>
<feature type="transmembrane region" description="Helical" evidence="2">
    <location>
        <begin position="117"/>
        <end position="138"/>
    </location>
</feature>
<evidence type="ECO:0000256" key="1">
    <source>
        <dbReference type="SAM" id="MobiDB-lite"/>
    </source>
</evidence>
<evidence type="ECO:0000313" key="4">
    <source>
        <dbReference type="Proteomes" id="UP000051870"/>
    </source>
</evidence>
<keyword evidence="4" id="KW-1185">Reference proteome</keyword>
<dbReference type="AlphaFoldDB" id="A0A0P1I6R2"/>
<dbReference type="EMBL" id="CYTW01000001">
    <property type="protein sequence ID" value="CUJ93604.1"/>
    <property type="molecule type" value="Genomic_DNA"/>
</dbReference>
<keyword evidence="2" id="KW-1133">Transmembrane helix</keyword>
<sequence length="166" mass="17876">MNQSQGGPQKSFQERIQRINAQHEEAAPPQGASASRRKRAAPEDKPKLPVVPFLIAAVLAAACVLIGSILAFHMKAITPNARNLFENSAAVLGPFGLAGLFLGVLMIGFGMRDKPHVLGIVAGAGVMYFAEPYLAYLLPDLWSGFYTPQHLENMLMRTGLVTPLGH</sequence>
<accession>A0A0P1I6R2</accession>
<evidence type="ECO:0000256" key="2">
    <source>
        <dbReference type="SAM" id="Phobius"/>
    </source>
</evidence>
<reference evidence="4" key="1">
    <citation type="submission" date="2015-09" db="EMBL/GenBank/DDBJ databases">
        <authorList>
            <person name="Rodrigo-Torres Lidia"/>
            <person name="Arahal R.David."/>
        </authorList>
    </citation>
    <scope>NUCLEOTIDE SEQUENCE [LARGE SCALE GENOMIC DNA]</scope>
    <source>
        <strain evidence="4">CECT 7735</strain>
    </source>
</reference>
<protein>
    <submittedName>
        <fullName evidence="3">Uncharacterized protein</fullName>
    </submittedName>
</protein>
<dbReference type="Proteomes" id="UP000051870">
    <property type="component" value="Unassembled WGS sequence"/>
</dbReference>
<gene>
    <name evidence="3" type="ORF">PH7735_01641</name>
</gene>
<dbReference type="GeneID" id="83880692"/>
<keyword evidence="2" id="KW-0472">Membrane</keyword>
<feature type="compositionally biased region" description="Basic and acidic residues" evidence="1">
    <location>
        <begin position="12"/>
        <end position="26"/>
    </location>
</feature>
<organism evidence="3 4">
    <name type="scientific">Shimia thalassica</name>
    <dbReference type="NCBI Taxonomy" id="1715693"/>
    <lineage>
        <taxon>Bacteria</taxon>
        <taxon>Pseudomonadati</taxon>
        <taxon>Pseudomonadota</taxon>
        <taxon>Alphaproteobacteria</taxon>
        <taxon>Rhodobacterales</taxon>
        <taxon>Roseobacteraceae</taxon>
    </lineage>
</organism>
<feature type="transmembrane region" description="Helical" evidence="2">
    <location>
        <begin position="48"/>
        <end position="71"/>
    </location>
</feature>
<name>A0A0P1I6R2_9RHOB</name>
<evidence type="ECO:0000313" key="3">
    <source>
        <dbReference type="EMBL" id="CUJ93604.1"/>
    </source>
</evidence>
<proteinExistence type="predicted"/>
<feature type="region of interest" description="Disordered" evidence="1">
    <location>
        <begin position="1"/>
        <end position="43"/>
    </location>
</feature>
<dbReference type="RefSeq" id="WP_058310750.1">
    <property type="nucleotide sequence ID" value="NZ_CYTW01000001.1"/>
</dbReference>